<dbReference type="Gene3D" id="3.90.1530.30">
    <property type="match status" value="1"/>
</dbReference>
<evidence type="ECO:0000313" key="8">
    <source>
        <dbReference type="EMBL" id="QJA01051.1"/>
    </source>
</evidence>
<dbReference type="Gene3D" id="1.10.10.2830">
    <property type="match status" value="1"/>
</dbReference>
<dbReference type="InterPro" id="IPR003115">
    <property type="entry name" value="ParB_N"/>
</dbReference>
<keyword evidence="3" id="KW-0238">DNA-binding</keyword>
<dbReference type="InterPro" id="IPR041468">
    <property type="entry name" value="HTH_ParB/Spo0J"/>
</dbReference>
<dbReference type="PANTHER" id="PTHR33375:SF8">
    <property type="entry name" value="NUCLEOID OCCLUSION PROTEIN"/>
    <property type="match status" value="1"/>
</dbReference>
<evidence type="ECO:0000259" key="4">
    <source>
        <dbReference type="SMART" id="SM00470"/>
    </source>
</evidence>
<feature type="domain" description="ParB-like N-terminal" evidence="4">
    <location>
        <begin position="5"/>
        <end position="94"/>
    </location>
</feature>
<dbReference type="Proteomes" id="UP000604383">
    <property type="component" value="Unassembled WGS sequence"/>
</dbReference>
<evidence type="ECO:0000313" key="5">
    <source>
        <dbReference type="EMBL" id="KGJ51683.1"/>
    </source>
</evidence>
<reference evidence="8 10" key="3">
    <citation type="submission" date="2020-02" db="EMBL/GenBank/DDBJ databases">
        <authorList>
            <person name="Kociolek L.K."/>
            <person name="Ozer E.A."/>
        </authorList>
    </citation>
    <scope>NUCLEOTIDE SEQUENCE [LARGE SCALE GENOMIC DNA]</scope>
    <source>
        <strain evidence="8 10">ATCC 14501</strain>
    </source>
</reference>
<reference evidence="7" key="2">
    <citation type="journal article" date="2019" name="Nat. Med.">
        <title>A library of human gut bacterial isolates paired with longitudinal multiomics data enables mechanistic microbiome research.</title>
        <authorList>
            <person name="Poyet M."/>
            <person name="Groussin M."/>
            <person name="Gibbons S.M."/>
            <person name="Avila-Pacheco J."/>
            <person name="Jiang X."/>
            <person name="Kearney S.M."/>
            <person name="Perrotta A.R."/>
            <person name="Berdy B."/>
            <person name="Zhao S."/>
            <person name="Lieberman T.D."/>
            <person name="Swanson P.K."/>
            <person name="Smith M."/>
            <person name="Roesemann S."/>
            <person name="Alexander J.E."/>
            <person name="Rich S.A."/>
            <person name="Livny J."/>
            <person name="Vlamakis H."/>
            <person name="Clish C."/>
            <person name="Bullock K."/>
            <person name="Deik A."/>
            <person name="Scott J."/>
            <person name="Pierce K.A."/>
            <person name="Xavier R.J."/>
            <person name="Alm E.J."/>
        </authorList>
    </citation>
    <scope>NUCLEOTIDE SEQUENCE</scope>
    <source>
        <strain evidence="7">BIOML-A12</strain>
    </source>
</reference>
<dbReference type="EMBL" id="JQIF01000103">
    <property type="protein sequence ID" value="KGJ51683.1"/>
    <property type="molecule type" value="Genomic_DNA"/>
</dbReference>
<dbReference type="GeneID" id="61924033"/>
<comment type="subcellular location">
    <subcellularLocation>
        <location evidence="1">Cytoplasm</location>
        <location evidence="1">Nucleoid</location>
    </subcellularLocation>
</comment>
<dbReference type="InterPro" id="IPR004437">
    <property type="entry name" value="ParB/RepB/Spo0J"/>
</dbReference>
<name>A0A099I469_CLOIN</name>
<reference evidence="6" key="4">
    <citation type="journal article" date="2022" name="Clin. Infect. Dis.">
        <title>Association between Clostridium innocuum and antibiotic-associated diarrhea in adults and children: A cross-sectional study and comparative genomics analysis.</title>
        <authorList>
            <person name="Cherny K.E."/>
            <person name="Muscat E.B."/>
            <person name="Balaji A."/>
            <person name="Mukherjee J."/>
            <person name="Ozer E.A."/>
            <person name="Angarone M.P."/>
            <person name="Hauser A.R."/>
            <person name="Sichel J.S."/>
            <person name="Amponsah E."/>
            <person name="Kociolek L.K."/>
        </authorList>
    </citation>
    <scope>NUCLEOTIDE SEQUENCE</scope>
    <source>
        <strain evidence="6">NU1-AC-029v</strain>
    </source>
</reference>
<accession>A0A099I469</accession>
<dbReference type="SMART" id="SM00470">
    <property type="entry name" value="ParB"/>
    <property type="match status" value="1"/>
</dbReference>
<evidence type="ECO:0000313" key="10">
    <source>
        <dbReference type="Proteomes" id="UP000503330"/>
    </source>
</evidence>
<evidence type="ECO:0000256" key="3">
    <source>
        <dbReference type="ARBA" id="ARBA00023125"/>
    </source>
</evidence>
<dbReference type="Proteomes" id="UP000030008">
    <property type="component" value="Unassembled WGS sequence"/>
</dbReference>
<dbReference type="SUPFAM" id="SSF110849">
    <property type="entry name" value="ParB/Sulfiredoxin"/>
    <property type="match status" value="1"/>
</dbReference>
<dbReference type="FunFam" id="1.10.10.2830:FF:000001">
    <property type="entry name" value="Chromosome partitioning protein ParB"/>
    <property type="match status" value="1"/>
</dbReference>
<dbReference type="Proteomes" id="UP001203972">
    <property type="component" value="Unassembled WGS sequence"/>
</dbReference>
<protein>
    <submittedName>
        <fullName evidence="5">Chromosome partitioning protein ParB</fullName>
    </submittedName>
    <submittedName>
        <fullName evidence="6">ParB/RepB/Spo0J family partition protein</fullName>
    </submittedName>
</protein>
<dbReference type="InterPro" id="IPR036086">
    <property type="entry name" value="ParB/Sulfiredoxin_sf"/>
</dbReference>
<dbReference type="InterPro" id="IPR050336">
    <property type="entry name" value="Chromosome_partition/occlusion"/>
</dbReference>
<evidence type="ECO:0000256" key="1">
    <source>
        <dbReference type="ARBA" id="ARBA00004453"/>
    </source>
</evidence>
<sequence length="254" mass="28721">MKDTRIVDIDLVEPNPYQPRLEFDDEALMDLAQSIRENGLIQPITVREMDGRYQIIAGERRFRALKLNGAVDVPVLIMDANEVQMAEMALVENIQRENLSAIEEAKSYVEIMKYSGLNQSQLALRVGKSQSSIANKIRLLNLDEDVQEAVSTKKISERHARALIGLDEEKQHDALEKIVKKGMTVAQTEKMLKEQAQPKKEKKKVMLKGISKNIKIAINTIHQAVSMVNRAGTAAEINEEEHEDEVIITIRIPK</sequence>
<comment type="similarity">
    <text evidence="2">Belongs to the ParB family.</text>
</comment>
<dbReference type="FunFam" id="3.90.1530.30:FF:000001">
    <property type="entry name" value="Chromosome partitioning protein ParB"/>
    <property type="match status" value="1"/>
</dbReference>
<dbReference type="GO" id="GO:0003677">
    <property type="term" value="F:DNA binding"/>
    <property type="evidence" value="ECO:0007669"/>
    <property type="project" value="UniProtKB-KW"/>
</dbReference>
<dbReference type="GO" id="GO:0009295">
    <property type="term" value="C:nucleoid"/>
    <property type="evidence" value="ECO:0007669"/>
    <property type="project" value="UniProtKB-SubCell"/>
</dbReference>
<evidence type="ECO:0000313" key="9">
    <source>
        <dbReference type="Proteomes" id="UP000030008"/>
    </source>
</evidence>
<gene>
    <name evidence="5" type="ORF">CIAN88_19165</name>
    <name evidence="8" type="ORF">G4D54_00810</name>
    <name evidence="7" type="ORF">GT664_20470</name>
    <name evidence="6" type="ORF">MKC95_08430</name>
</gene>
<proteinExistence type="inferred from homology"/>
<dbReference type="RefSeq" id="WP_002606835.1">
    <property type="nucleotide sequence ID" value="NZ_BAAACC010000028.1"/>
</dbReference>
<dbReference type="GO" id="GO:0045881">
    <property type="term" value="P:positive regulation of sporulation resulting in formation of a cellular spore"/>
    <property type="evidence" value="ECO:0007669"/>
    <property type="project" value="TreeGrafter"/>
</dbReference>
<dbReference type="NCBIfam" id="TIGR00180">
    <property type="entry name" value="parB_part"/>
    <property type="match status" value="1"/>
</dbReference>
<dbReference type="GO" id="GO:0007059">
    <property type="term" value="P:chromosome segregation"/>
    <property type="evidence" value="ECO:0007669"/>
    <property type="project" value="TreeGrafter"/>
</dbReference>
<dbReference type="Proteomes" id="UP000503330">
    <property type="component" value="Chromosome"/>
</dbReference>
<dbReference type="EMBL" id="CP048838">
    <property type="protein sequence ID" value="QJA01051.1"/>
    <property type="molecule type" value="Genomic_DNA"/>
</dbReference>
<dbReference type="EMBL" id="JAKTMA010000012">
    <property type="protein sequence ID" value="MCR0232793.1"/>
    <property type="molecule type" value="Genomic_DNA"/>
</dbReference>
<evidence type="ECO:0000313" key="6">
    <source>
        <dbReference type="EMBL" id="MCR0232793.1"/>
    </source>
</evidence>
<dbReference type="PANTHER" id="PTHR33375">
    <property type="entry name" value="CHROMOSOME-PARTITIONING PROTEIN PARB-RELATED"/>
    <property type="match status" value="1"/>
</dbReference>
<dbReference type="Pfam" id="PF17762">
    <property type="entry name" value="HTH_ParB"/>
    <property type="match status" value="1"/>
</dbReference>
<dbReference type="GO" id="GO:0005694">
    <property type="term" value="C:chromosome"/>
    <property type="evidence" value="ECO:0007669"/>
    <property type="project" value="TreeGrafter"/>
</dbReference>
<organism evidence="5 9">
    <name type="scientific">Clostridium innocuum</name>
    <dbReference type="NCBI Taxonomy" id="1522"/>
    <lineage>
        <taxon>Bacteria</taxon>
        <taxon>Bacillati</taxon>
        <taxon>Bacillota</taxon>
        <taxon>Clostridia</taxon>
        <taxon>Eubacteriales</taxon>
        <taxon>Clostridiaceae</taxon>
        <taxon>Clostridium</taxon>
    </lineage>
</organism>
<dbReference type="SUPFAM" id="SSF109709">
    <property type="entry name" value="KorB DNA-binding domain-like"/>
    <property type="match status" value="1"/>
</dbReference>
<dbReference type="Pfam" id="PF02195">
    <property type="entry name" value="ParB_N"/>
    <property type="match status" value="1"/>
</dbReference>
<evidence type="ECO:0000313" key="7">
    <source>
        <dbReference type="EMBL" id="MZH58070.1"/>
    </source>
</evidence>
<dbReference type="EMBL" id="WWTN01000053">
    <property type="protein sequence ID" value="MZH58070.1"/>
    <property type="molecule type" value="Genomic_DNA"/>
</dbReference>
<evidence type="ECO:0000256" key="2">
    <source>
        <dbReference type="ARBA" id="ARBA00006295"/>
    </source>
</evidence>
<reference evidence="5 9" key="1">
    <citation type="submission" date="2014-08" db="EMBL/GenBank/DDBJ databases">
        <title>Clostridium innocuum, an unnegligible vancomycin-resistant pathogen causing extra-intestinal infections.</title>
        <authorList>
            <person name="Feng Y."/>
            <person name="Chiu C.-H."/>
        </authorList>
    </citation>
    <scope>NUCLEOTIDE SEQUENCE [LARGE SCALE GENOMIC DNA]</scope>
    <source>
        <strain evidence="5 9">AN88</strain>
    </source>
</reference>
<dbReference type="AlphaFoldDB" id="A0A099I469"/>
<dbReference type="CDD" id="cd16393">
    <property type="entry name" value="SPO0J_N"/>
    <property type="match status" value="1"/>
</dbReference>